<reference evidence="2" key="2">
    <citation type="journal article" date="2024" name="Plant">
        <title>Genomic evolution and insights into agronomic trait innovations of Sesamum species.</title>
        <authorList>
            <person name="Miao H."/>
            <person name="Wang L."/>
            <person name="Qu L."/>
            <person name="Liu H."/>
            <person name="Sun Y."/>
            <person name="Le M."/>
            <person name="Wang Q."/>
            <person name="Wei S."/>
            <person name="Zheng Y."/>
            <person name="Lin W."/>
            <person name="Duan Y."/>
            <person name="Cao H."/>
            <person name="Xiong S."/>
            <person name="Wang X."/>
            <person name="Wei L."/>
            <person name="Li C."/>
            <person name="Ma Q."/>
            <person name="Ju M."/>
            <person name="Zhao R."/>
            <person name="Li G."/>
            <person name="Mu C."/>
            <person name="Tian Q."/>
            <person name="Mei H."/>
            <person name="Zhang T."/>
            <person name="Gao T."/>
            <person name="Zhang H."/>
        </authorList>
    </citation>
    <scope>NUCLEOTIDE SEQUENCE</scope>
    <source>
        <strain evidence="2">KEN1</strain>
    </source>
</reference>
<dbReference type="EMBL" id="JACGWN010000007">
    <property type="protein sequence ID" value="KAL0442931.1"/>
    <property type="molecule type" value="Genomic_DNA"/>
</dbReference>
<gene>
    <name evidence="2" type="ORF">Slati_2015800</name>
</gene>
<reference evidence="2" key="1">
    <citation type="submission" date="2020-06" db="EMBL/GenBank/DDBJ databases">
        <authorList>
            <person name="Li T."/>
            <person name="Hu X."/>
            <person name="Zhang T."/>
            <person name="Song X."/>
            <person name="Zhang H."/>
            <person name="Dai N."/>
            <person name="Sheng W."/>
            <person name="Hou X."/>
            <person name="Wei L."/>
        </authorList>
    </citation>
    <scope>NUCLEOTIDE SEQUENCE</scope>
    <source>
        <strain evidence="2">KEN1</strain>
        <tissue evidence="2">Leaf</tissue>
    </source>
</reference>
<dbReference type="PANTHER" id="PTHR33647:SF5">
    <property type="entry name" value="OS01G0793900 PROTEIN"/>
    <property type="match status" value="1"/>
</dbReference>
<organism evidence="2">
    <name type="scientific">Sesamum latifolium</name>
    <dbReference type="NCBI Taxonomy" id="2727402"/>
    <lineage>
        <taxon>Eukaryota</taxon>
        <taxon>Viridiplantae</taxon>
        <taxon>Streptophyta</taxon>
        <taxon>Embryophyta</taxon>
        <taxon>Tracheophyta</taxon>
        <taxon>Spermatophyta</taxon>
        <taxon>Magnoliopsida</taxon>
        <taxon>eudicotyledons</taxon>
        <taxon>Gunneridae</taxon>
        <taxon>Pentapetalae</taxon>
        <taxon>asterids</taxon>
        <taxon>lamiids</taxon>
        <taxon>Lamiales</taxon>
        <taxon>Pedaliaceae</taxon>
        <taxon>Sesamum</taxon>
    </lineage>
</organism>
<comment type="caution">
    <text evidence="2">The sequence shown here is derived from an EMBL/GenBank/DDBJ whole genome shotgun (WGS) entry which is preliminary data.</text>
</comment>
<evidence type="ECO:0000313" key="2">
    <source>
        <dbReference type="EMBL" id="KAL0442931.1"/>
    </source>
</evidence>
<evidence type="ECO:0000256" key="1">
    <source>
        <dbReference type="SAM" id="MobiDB-lite"/>
    </source>
</evidence>
<sequence length="108" mass="12091">MGNCCRRESAVVWASLDGWDEPEHEPPPSDQPPVGKECLPGEDSRAPAATKEKVKIKITKRELEELVANARMLDVPVDRVFSRLIKAVDFSNVQRQNSWAPTLHTIAE</sequence>
<accession>A0AAW2WSR2</accession>
<feature type="region of interest" description="Disordered" evidence="1">
    <location>
        <begin position="16"/>
        <end position="52"/>
    </location>
</feature>
<protein>
    <submittedName>
        <fullName evidence="2">Uncharacterized protein</fullName>
    </submittedName>
</protein>
<dbReference type="AlphaFoldDB" id="A0AAW2WSR2"/>
<name>A0AAW2WSR2_9LAMI</name>
<feature type="compositionally biased region" description="Basic and acidic residues" evidence="1">
    <location>
        <begin position="42"/>
        <end position="52"/>
    </location>
</feature>
<proteinExistence type="predicted"/>
<dbReference type="PANTHER" id="PTHR33647">
    <property type="entry name" value="OS01G0793900 PROTEIN"/>
    <property type="match status" value="1"/>
</dbReference>